<proteinExistence type="predicted"/>
<keyword evidence="3" id="KW-1185">Reference proteome</keyword>
<organism evidence="2 3">
    <name type="scientific">Caenorhabditis bovis</name>
    <dbReference type="NCBI Taxonomy" id="2654633"/>
    <lineage>
        <taxon>Eukaryota</taxon>
        <taxon>Metazoa</taxon>
        <taxon>Ecdysozoa</taxon>
        <taxon>Nematoda</taxon>
        <taxon>Chromadorea</taxon>
        <taxon>Rhabditida</taxon>
        <taxon>Rhabditina</taxon>
        <taxon>Rhabditomorpha</taxon>
        <taxon>Rhabditoidea</taxon>
        <taxon>Rhabditidae</taxon>
        <taxon>Peloderinae</taxon>
        <taxon>Caenorhabditis</taxon>
    </lineage>
</organism>
<evidence type="ECO:0000256" key="1">
    <source>
        <dbReference type="SAM" id="SignalP"/>
    </source>
</evidence>
<name>A0A8S1ECR5_9PELO</name>
<dbReference type="PANTHER" id="PTHR38633">
    <property type="entry name" value="PROTEIN CBG15573-RELATED"/>
    <property type="match status" value="1"/>
</dbReference>
<accession>A0A8S1ECR5</accession>
<dbReference type="AlphaFoldDB" id="A0A8S1ECR5"/>
<dbReference type="PROSITE" id="PS51257">
    <property type="entry name" value="PROKAR_LIPOPROTEIN"/>
    <property type="match status" value="1"/>
</dbReference>
<dbReference type="OrthoDB" id="5838929at2759"/>
<keyword evidence="1" id="KW-0732">Signal</keyword>
<reference evidence="2 3" key="1">
    <citation type="submission" date="2020-04" db="EMBL/GenBank/DDBJ databases">
        <authorList>
            <person name="Laetsch R D."/>
            <person name="Stevens L."/>
            <person name="Kumar S."/>
            <person name="Blaxter L. M."/>
        </authorList>
    </citation>
    <scope>NUCLEOTIDE SEQUENCE [LARGE SCALE GENOMIC DNA]</scope>
</reference>
<evidence type="ECO:0000313" key="2">
    <source>
        <dbReference type="EMBL" id="CAB3397928.1"/>
    </source>
</evidence>
<evidence type="ECO:0000313" key="3">
    <source>
        <dbReference type="Proteomes" id="UP000494206"/>
    </source>
</evidence>
<feature type="signal peptide" evidence="1">
    <location>
        <begin position="1"/>
        <end position="17"/>
    </location>
</feature>
<protein>
    <submittedName>
        <fullName evidence="2">Uncharacterized protein</fullName>
    </submittedName>
</protein>
<feature type="chain" id="PRO_5035926252" evidence="1">
    <location>
        <begin position="18"/>
        <end position="138"/>
    </location>
</feature>
<dbReference type="Proteomes" id="UP000494206">
    <property type="component" value="Unassembled WGS sequence"/>
</dbReference>
<sequence length="138" mass="15158">MALKFILGLALVAAVSCYSAYSPQVYWKCYAIKTFIPDSKLITFQPNIAYYEEDGIEKAVVVCDDKPPSAILAQWPNTTPDAEKSDIAILSYGSRTTYVAECNEETKRYEAKNVLTGKTIPFSKVACANLFDFSGGSS</sequence>
<dbReference type="PANTHER" id="PTHR38633:SF5">
    <property type="entry name" value="DUF1525 DOMAIN-CONTAINING PROTEIN"/>
    <property type="match status" value="1"/>
</dbReference>
<gene>
    <name evidence="2" type="ORF">CBOVIS_LOCUS1268</name>
</gene>
<comment type="caution">
    <text evidence="2">The sequence shown here is derived from an EMBL/GenBank/DDBJ whole genome shotgun (WGS) entry which is preliminary data.</text>
</comment>
<dbReference type="EMBL" id="CADEPM010000001">
    <property type="protein sequence ID" value="CAB3397928.1"/>
    <property type="molecule type" value="Genomic_DNA"/>
</dbReference>